<dbReference type="HOGENOM" id="CLU_008455_1_3_1"/>
<dbReference type="FunFam" id="1.20.1250.20:FF:000011">
    <property type="entry name" value="MFS multidrug transporter, putative"/>
    <property type="match status" value="1"/>
</dbReference>
<evidence type="ECO:0000256" key="2">
    <source>
        <dbReference type="ARBA" id="ARBA00022692"/>
    </source>
</evidence>
<evidence type="ECO:0000313" key="9">
    <source>
        <dbReference type="Proteomes" id="UP000008370"/>
    </source>
</evidence>
<dbReference type="CDD" id="cd17323">
    <property type="entry name" value="MFS_Tpo1_MDR_like"/>
    <property type="match status" value="1"/>
</dbReference>
<dbReference type="Proteomes" id="UP000008370">
    <property type="component" value="Unassembled WGS sequence"/>
</dbReference>
<dbReference type="Pfam" id="PF07690">
    <property type="entry name" value="MFS_1"/>
    <property type="match status" value="1"/>
</dbReference>
<feature type="transmembrane region" description="Helical" evidence="6">
    <location>
        <begin position="352"/>
        <end position="371"/>
    </location>
</feature>
<dbReference type="AlphaFoldDB" id="K5W2Z1"/>
<keyword evidence="4 6" id="KW-0472">Membrane</keyword>
<dbReference type="InterPro" id="IPR036259">
    <property type="entry name" value="MFS_trans_sf"/>
</dbReference>
<feature type="transmembrane region" description="Helical" evidence="6">
    <location>
        <begin position="496"/>
        <end position="517"/>
    </location>
</feature>
<dbReference type="InterPro" id="IPR020846">
    <property type="entry name" value="MFS_dom"/>
</dbReference>
<accession>K5W2Z1</accession>
<feature type="transmembrane region" description="Helical" evidence="6">
    <location>
        <begin position="238"/>
        <end position="259"/>
    </location>
</feature>
<keyword evidence="2 6" id="KW-0812">Transmembrane</keyword>
<evidence type="ECO:0000313" key="8">
    <source>
        <dbReference type="EMBL" id="EKM53500.1"/>
    </source>
</evidence>
<dbReference type="KEGG" id="pco:PHACADRAFT_259918"/>
<feature type="compositionally biased region" description="Low complexity" evidence="5">
    <location>
        <begin position="11"/>
        <end position="25"/>
    </location>
</feature>
<evidence type="ECO:0000256" key="5">
    <source>
        <dbReference type="SAM" id="MobiDB-lite"/>
    </source>
</evidence>
<feature type="domain" description="Major facilitator superfamily (MFS) profile" evidence="7">
    <location>
        <begin position="112"/>
        <end position="552"/>
    </location>
</feature>
<feature type="transmembrane region" description="Helical" evidence="6">
    <location>
        <begin position="147"/>
        <end position="167"/>
    </location>
</feature>
<gene>
    <name evidence="8" type="ORF">PHACADRAFT_259918</name>
</gene>
<organism evidence="8 9">
    <name type="scientific">Phanerochaete carnosa (strain HHB-10118-sp)</name>
    <name type="common">White-rot fungus</name>
    <name type="synonym">Peniophora carnosa</name>
    <dbReference type="NCBI Taxonomy" id="650164"/>
    <lineage>
        <taxon>Eukaryota</taxon>
        <taxon>Fungi</taxon>
        <taxon>Dikarya</taxon>
        <taxon>Basidiomycota</taxon>
        <taxon>Agaricomycotina</taxon>
        <taxon>Agaricomycetes</taxon>
        <taxon>Polyporales</taxon>
        <taxon>Phanerochaetaceae</taxon>
        <taxon>Phanerochaete</taxon>
    </lineage>
</organism>
<dbReference type="FunCoup" id="K5W2Z1">
    <property type="interactions" value="7"/>
</dbReference>
<dbReference type="PANTHER" id="PTHR23502">
    <property type="entry name" value="MAJOR FACILITATOR SUPERFAMILY"/>
    <property type="match status" value="1"/>
</dbReference>
<dbReference type="SUPFAM" id="SSF103473">
    <property type="entry name" value="MFS general substrate transporter"/>
    <property type="match status" value="1"/>
</dbReference>
<dbReference type="PROSITE" id="PS50850">
    <property type="entry name" value="MFS"/>
    <property type="match status" value="1"/>
</dbReference>
<feature type="transmembrane region" description="Helical" evidence="6">
    <location>
        <begin position="391"/>
        <end position="411"/>
    </location>
</feature>
<dbReference type="GO" id="GO:0016020">
    <property type="term" value="C:membrane"/>
    <property type="evidence" value="ECO:0007669"/>
    <property type="project" value="UniProtKB-SubCell"/>
</dbReference>
<keyword evidence="9" id="KW-1185">Reference proteome</keyword>
<dbReference type="RefSeq" id="XP_007398190.1">
    <property type="nucleotide sequence ID" value="XM_007398128.1"/>
</dbReference>
<proteinExistence type="predicted"/>
<dbReference type="OrthoDB" id="6770063at2759"/>
<feature type="compositionally biased region" description="Basic and acidic residues" evidence="5">
    <location>
        <begin position="49"/>
        <end position="73"/>
    </location>
</feature>
<dbReference type="GeneID" id="18917570"/>
<dbReference type="GO" id="GO:0022857">
    <property type="term" value="F:transmembrane transporter activity"/>
    <property type="evidence" value="ECO:0007669"/>
    <property type="project" value="InterPro"/>
</dbReference>
<keyword evidence="3 6" id="KW-1133">Transmembrane helix</keyword>
<feature type="transmembrane region" description="Helical" evidence="6">
    <location>
        <begin position="529"/>
        <end position="548"/>
    </location>
</feature>
<evidence type="ECO:0000259" key="7">
    <source>
        <dbReference type="PROSITE" id="PS50850"/>
    </source>
</evidence>
<feature type="transmembrane region" description="Helical" evidence="6">
    <location>
        <begin position="432"/>
        <end position="452"/>
    </location>
</feature>
<dbReference type="InterPro" id="IPR011701">
    <property type="entry name" value="MFS"/>
</dbReference>
<evidence type="ECO:0000256" key="4">
    <source>
        <dbReference type="ARBA" id="ARBA00023136"/>
    </source>
</evidence>
<comment type="subcellular location">
    <subcellularLocation>
        <location evidence="1">Membrane</location>
        <topology evidence="1">Multi-pass membrane protein</topology>
    </subcellularLocation>
</comment>
<reference evidence="8 9" key="1">
    <citation type="journal article" date="2012" name="BMC Genomics">
        <title>Comparative genomics of the white-rot fungi, Phanerochaete carnosa and P. chrysosporium, to elucidate the genetic basis of the distinct wood types they colonize.</title>
        <authorList>
            <person name="Suzuki H."/>
            <person name="MacDonald J."/>
            <person name="Syed K."/>
            <person name="Salamov A."/>
            <person name="Hori C."/>
            <person name="Aerts A."/>
            <person name="Henrissat B."/>
            <person name="Wiebenga A."/>
            <person name="vanKuyk P.A."/>
            <person name="Barry K."/>
            <person name="Lindquist E."/>
            <person name="LaButti K."/>
            <person name="Lapidus A."/>
            <person name="Lucas S."/>
            <person name="Coutinho P."/>
            <person name="Gong Y."/>
            <person name="Samejima M."/>
            <person name="Mahadevan R."/>
            <person name="Abou-Zaid M."/>
            <person name="de Vries R.P."/>
            <person name="Igarashi K."/>
            <person name="Yadav J.S."/>
            <person name="Grigoriev I.V."/>
            <person name="Master E.R."/>
        </authorList>
    </citation>
    <scope>NUCLEOTIDE SEQUENCE [LARGE SCALE GENOMIC DNA]</scope>
    <source>
        <strain evidence="8 9">HHB-10118-sp</strain>
    </source>
</reference>
<feature type="transmembrane region" description="Helical" evidence="6">
    <location>
        <begin position="265"/>
        <end position="287"/>
    </location>
</feature>
<feature type="transmembrane region" description="Helical" evidence="6">
    <location>
        <begin position="464"/>
        <end position="484"/>
    </location>
</feature>
<sequence length="569" mass="61789">MPENTHSPRDSLGSTLGSGGSQLNLNADDPAIPRKSQHNLASATGGNPDEPHSGLPEKDRTSTIPESLRKSALVDDQASLPPKEQDIIVVDWDGPDDPENPKNWPEKKKWASAVSVSLFTFISPLASSMITPAIFQVAEDLHITSSIQISLTISIYILAYAVGPLVLGPLSEIYGRSRLLQLANLIFLIFNLVCGFAKTKGQLIAFRFLSGIGGSAPLSVGGGVLSDMWNADKRGRAVGIYSLAPLLGPAIAPVVGGWIAEKSTWHWVFYSVSIADAVVQLIGMRYLSETYAPVLLQWKADKIRKELAGDTEKGDPRLVKTVYEIQKGEIRMKEFLIQSLCRPFALFFQEPIIQLFGIYLAFVYGTVYLLLTTIPTVFTDVYHEKIGIAGLHYISLGLGLTVSAQIGSRALDRVYRRYKAKNNGVGKPEYRLPPAIVGTSFLPVGLLMTGWSAQEHVHWIVTDIGFAFVGVGSASAFQCLNAYIIDSFPRYAASALASVTCLRSLAGFGFPLFAPYMYKALGFGKGDTILAAFCLVVGSPALILFWIYGERIRGMSRRATTAPPAIPKA</sequence>
<dbReference type="InParanoid" id="K5W2Z1"/>
<feature type="transmembrane region" description="Helical" evidence="6">
    <location>
        <begin position="204"/>
        <end position="226"/>
    </location>
</feature>
<protein>
    <recommendedName>
        <fullName evidence="7">Major facilitator superfamily (MFS) profile domain-containing protein</fullName>
    </recommendedName>
</protein>
<evidence type="ECO:0000256" key="1">
    <source>
        <dbReference type="ARBA" id="ARBA00004141"/>
    </source>
</evidence>
<evidence type="ECO:0000256" key="3">
    <source>
        <dbReference type="ARBA" id="ARBA00022989"/>
    </source>
</evidence>
<feature type="region of interest" description="Disordered" evidence="5">
    <location>
        <begin position="86"/>
        <end position="105"/>
    </location>
</feature>
<name>K5W2Z1_PHACS</name>
<feature type="transmembrane region" description="Helical" evidence="6">
    <location>
        <begin position="110"/>
        <end position="135"/>
    </location>
</feature>
<dbReference type="PANTHER" id="PTHR23502:SF60">
    <property type="entry name" value="MAJOR FACILITATOR SUPERFAMILY (MFS) PROFILE DOMAIN-CONTAINING PROTEIN-RELATED"/>
    <property type="match status" value="1"/>
</dbReference>
<feature type="region of interest" description="Disordered" evidence="5">
    <location>
        <begin position="1"/>
        <end position="76"/>
    </location>
</feature>
<evidence type="ECO:0000256" key="6">
    <source>
        <dbReference type="SAM" id="Phobius"/>
    </source>
</evidence>
<dbReference type="EMBL" id="JH930474">
    <property type="protein sequence ID" value="EKM53500.1"/>
    <property type="molecule type" value="Genomic_DNA"/>
</dbReference>
<dbReference type="Gene3D" id="1.20.1250.20">
    <property type="entry name" value="MFS general substrate transporter like domains"/>
    <property type="match status" value="1"/>
</dbReference>
<feature type="transmembrane region" description="Helical" evidence="6">
    <location>
        <begin position="179"/>
        <end position="198"/>
    </location>
</feature>